<keyword evidence="3 10" id="KW-0808">Transferase</keyword>
<dbReference type="PANTHER" id="PTHR20857">
    <property type="entry name" value="THIAMINE-PHOSPHATE PYROPHOSPHORYLASE"/>
    <property type="match status" value="1"/>
</dbReference>
<comment type="catalytic activity">
    <reaction evidence="8 10 11">
        <text>2-(2-carboxy-4-methylthiazol-5-yl)ethyl phosphate + 4-amino-2-methyl-5-(diphosphooxymethyl)pyrimidine + 2 H(+) = thiamine phosphate + CO2 + diphosphate</text>
        <dbReference type="Rhea" id="RHEA:47848"/>
        <dbReference type="ChEBI" id="CHEBI:15378"/>
        <dbReference type="ChEBI" id="CHEBI:16526"/>
        <dbReference type="ChEBI" id="CHEBI:33019"/>
        <dbReference type="ChEBI" id="CHEBI:37575"/>
        <dbReference type="ChEBI" id="CHEBI:57841"/>
        <dbReference type="ChEBI" id="CHEBI:62890"/>
        <dbReference type="EC" id="2.5.1.3"/>
    </reaction>
</comment>
<evidence type="ECO:0000256" key="3">
    <source>
        <dbReference type="ARBA" id="ARBA00022679"/>
    </source>
</evidence>
<dbReference type="GO" id="GO:0005737">
    <property type="term" value="C:cytoplasm"/>
    <property type="evidence" value="ECO:0007669"/>
    <property type="project" value="TreeGrafter"/>
</dbReference>
<evidence type="ECO:0000259" key="13">
    <source>
        <dbReference type="Pfam" id="PF02581"/>
    </source>
</evidence>
<evidence type="ECO:0000256" key="11">
    <source>
        <dbReference type="RuleBase" id="RU003826"/>
    </source>
</evidence>
<dbReference type="GO" id="GO:0004789">
    <property type="term" value="F:thiamine-phosphate diphosphorylase activity"/>
    <property type="evidence" value="ECO:0007669"/>
    <property type="project" value="UniProtKB-UniRule"/>
</dbReference>
<evidence type="ECO:0000256" key="2">
    <source>
        <dbReference type="ARBA" id="ARBA00005165"/>
    </source>
</evidence>
<dbReference type="EMBL" id="DYZA01000123">
    <property type="protein sequence ID" value="HJD97216.1"/>
    <property type="molecule type" value="Genomic_DNA"/>
</dbReference>
<feature type="binding site" evidence="10">
    <location>
        <begin position="139"/>
        <end position="141"/>
    </location>
    <ligand>
        <name>2-[(2R,5Z)-2-carboxy-4-methylthiazol-5(2H)-ylidene]ethyl phosphate</name>
        <dbReference type="ChEBI" id="CHEBI:62899"/>
    </ligand>
</feature>
<dbReference type="HAMAP" id="MF_00097">
    <property type="entry name" value="TMP_synthase"/>
    <property type="match status" value="1"/>
</dbReference>
<dbReference type="FunFam" id="3.20.20.70:FF:000096">
    <property type="entry name" value="Thiamine-phosphate synthase"/>
    <property type="match status" value="1"/>
</dbReference>
<dbReference type="CDD" id="cd00564">
    <property type="entry name" value="TMP_TenI"/>
    <property type="match status" value="1"/>
</dbReference>
<dbReference type="PANTHER" id="PTHR20857:SF15">
    <property type="entry name" value="THIAMINE-PHOSPHATE SYNTHASE"/>
    <property type="match status" value="1"/>
</dbReference>
<comment type="pathway">
    <text evidence="2 10 12">Cofactor biosynthesis; thiamine diphosphate biosynthesis; thiamine phosphate from 4-amino-2-methyl-5-diphosphomethylpyrimidine and 4-methyl-5-(2-phosphoethyl)-thiazole: step 1/1.</text>
</comment>
<dbReference type="InterPro" id="IPR022998">
    <property type="entry name" value="ThiamineP_synth_TenI"/>
</dbReference>
<keyword evidence="5 10" id="KW-0460">Magnesium</keyword>
<evidence type="ECO:0000313" key="15">
    <source>
        <dbReference type="Proteomes" id="UP000698963"/>
    </source>
</evidence>
<dbReference type="AlphaFoldDB" id="A0A921AWJ1"/>
<evidence type="ECO:0000256" key="8">
    <source>
        <dbReference type="ARBA" id="ARBA00047851"/>
    </source>
</evidence>
<sequence>MKNWRNYHDYGVYLVTDRQLCLGRPLDEVVLAAVRGGAGAVQLREKHASTREFLALAKELVSRLQPLGIPLIINDRADIALASGAAGLHIGQSDMPPEDARRLMGEKALIGLSVETRQELLEAEKLDIDYVGISPVFATPTKADTLAPWGLSGLRWAREHSPLTLVAIGGIHGDNAAAVLEAGAHSLAVVSEICSAKDPEAAARGLAALFA</sequence>
<evidence type="ECO:0000256" key="6">
    <source>
        <dbReference type="ARBA" id="ARBA00022977"/>
    </source>
</evidence>
<dbReference type="InterPro" id="IPR034291">
    <property type="entry name" value="TMP_synthase"/>
</dbReference>
<organism evidence="14 15">
    <name type="scientific">Mailhella massiliensis</name>
    <dbReference type="NCBI Taxonomy" id="1903261"/>
    <lineage>
        <taxon>Bacteria</taxon>
        <taxon>Pseudomonadati</taxon>
        <taxon>Thermodesulfobacteriota</taxon>
        <taxon>Desulfovibrionia</taxon>
        <taxon>Desulfovibrionales</taxon>
        <taxon>Desulfovibrionaceae</taxon>
        <taxon>Mailhella</taxon>
    </lineage>
</organism>
<dbReference type="InterPro" id="IPR013785">
    <property type="entry name" value="Aldolase_TIM"/>
</dbReference>
<accession>A0A921AWJ1</accession>
<feature type="binding site" evidence="10">
    <location>
        <begin position="42"/>
        <end position="46"/>
    </location>
    <ligand>
        <name>4-amino-2-methyl-5-(diphosphooxymethyl)pyrimidine</name>
        <dbReference type="ChEBI" id="CHEBI:57841"/>
    </ligand>
</feature>
<evidence type="ECO:0000256" key="7">
    <source>
        <dbReference type="ARBA" id="ARBA00047334"/>
    </source>
</evidence>
<feature type="binding site" evidence="10">
    <location>
        <position position="170"/>
    </location>
    <ligand>
        <name>2-[(2R,5Z)-2-carboxy-4-methylthiazol-5(2H)-ylidene]ethyl phosphate</name>
        <dbReference type="ChEBI" id="CHEBI:62899"/>
    </ligand>
</feature>
<comment type="caution">
    <text evidence="14">The sequence shown here is derived from an EMBL/GenBank/DDBJ whole genome shotgun (WGS) entry which is preliminary data.</text>
</comment>
<comment type="similarity">
    <text evidence="10 11">Belongs to the thiamine-phosphate synthase family.</text>
</comment>
<name>A0A921AWJ1_9BACT</name>
<evidence type="ECO:0000256" key="5">
    <source>
        <dbReference type="ARBA" id="ARBA00022842"/>
    </source>
</evidence>
<evidence type="ECO:0000256" key="1">
    <source>
        <dbReference type="ARBA" id="ARBA00003814"/>
    </source>
</evidence>
<feature type="binding site" evidence="10">
    <location>
        <position position="94"/>
    </location>
    <ligand>
        <name>Mg(2+)</name>
        <dbReference type="ChEBI" id="CHEBI:18420"/>
    </ligand>
</feature>
<feature type="binding site" evidence="10">
    <location>
        <position position="75"/>
    </location>
    <ligand>
        <name>Mg(2+)</name>
        <dbReference type="ChEBI" id="CHEBI:18420"/>
    </ligand>
</feature>
<dbReference type="Gene3D" id="3.20.20.70">
    <property type="entry name" value="Aldolase class I"/>
    <property type="match status" value="1"/>
</dbReference>
<comment type="function">
    <text evidence="1 10">Condenses 4-methyl-5-(beta-hydroxyethyl)thiazole monophosphate (THZ-P) and 2-methyl-4-amino-5-hydroxymethyl pyrimidine pyrophosphate (HMP-PP) to form thiamine monophosphate (TMP).</text>
</comment>
<keyword evidence="4 10" id="KW-0479">Metal-binding</keyword>
<evidence type="ECO:0000256" key="9">
    <source>
        <dbReference type="ARBA" id="ARBA00047883"/>
    </source>
</evidence>
<dbReference type="Pfam" id="PF02581">
    <property type="entry name" value="TMP-TENI"/>
    <property type="match status" value="1"/>
</dbReference>
<dbReference type="GO" id="GO:0000287">
    <property type="term" value="F:magnesium ion binding"/>
    <property type="evidence" value="ECO:0007669"/>
    <property type="project" value="UniProtKB-UniRule"/>
</dbReference>
<evidence type="ECO:0000256" key="10">
    <source>
        <dbReference type="HAMAP-Rule" id="MF_00097"/>
    </source>
</evidence>
<gene>
    <name evidence="10 14" type="primary">thiE</name>
    <name evidence="14" type="ORF">K8W16_06190</name>
</gene>
<dbReference type="Proteomes" id="UP000698963">
    <property type="component" value="Unassembled WGS sequence"/>
</dbReference>
<feature type="binding site" evidence="10">
    <location>
        <position position="142"/>
    </location>
    <ligand>
        <name>4-amino-2-methyl-5-(diphosphooxymethyl)pyrimidine</name>
        <dbReference type="ChEBI" id="CHEBI:57841"/>
    </ligand>
</feature>
<dbReference type="InterPro" id="IPR036206">
    <property type="entry name" value="ThiamineP_synth_sf"/>
</dbReference>
<comment type="catalytic activity">
    <reaction evidence="7 10 11">
        <text>4-methyl-5-(2-phosphooxyethyl)-thiazole + 4-amino-2-methyl-5-(diphosphooxymethyl)pyrimidine + H(+) = thiamine phosphate + diphosphate</text>
        <dbReference type="Rhea" id="RHEA:22328"/>
        <dbReference type="ChEBI" id="CHEBI:15378"/>
        <dbReference type="ChEBI" id="CHEBI:33019"/>
        <dbReference type="ChEBI" id="CHEBI:37575"/>
        <dbReference type="ChEBI" id="CHEBI:57841"/>
        <dbReference type="ChEBI" id="CHEBI:58296"/>
        <dbReference type="EC" id="2.5.1.3"/>
    </reaction>
</comment>
<dbReference type="GO" id="GO:0009228">
    <property type="term" value="P:thiamine biosynthetic process"/>
    <property type="evidence" value="ECO:0007669"/>
    <property type="project" value="UniProtKB-KW"/>
</dbReference>
<evidence type="ECO:0000256" key="12">
    <source>
        <dbReference type="RuleBase" id="RU004253"/>
    </source>
</evidence>
<evidence type="ECO:0000256" key="4">
    <source>
        <dbReference type="ARBA" id="ARBA00022723"/>
    </source>
</evidence>
<dbReference type="EC" id="2.5.1.3" evidence="10"/>
<dbReference type="RefSeq" id="WP_304122144.1">
    <property type="nucleotide sequence ID" value="NZ_DYZA01000123.1"/>
</dbReference>
<feature type="binding site" evidence="10">
    <location>
        <begin position="190"/>
        <end position="191"/>
    </location>
    <ligand>
        <name>2-[(2R,5Z)-2-carboxy-4-methylthiazol-5(2H)-ylidene]ethyl phosphate</name>
        <dbReference type="ChEBI" id="CHEBI:62899"/>
    </ligand>
</feature>
<reference evidence="14" key="2">
    <citation type="submission" date="2021-09" db="EMBL/GenBank/DDBJ databases">
        <authorList>
            <person name="Gilroy R."/>
        </authorList>
    </citation>
    <scope>NUCLEOTIDE SEQUENCE</scope>
    <source>
        <strain evidence="14">ChiGjej2B2-19336</strain>
    </source>
</reference>
<feature type="binding site" evidence="10">
    <location>
        <position position="113"/>
    </location>
    <ligand>
        <name>4-amino-2-methyl-5-(diphosphooxymethyl)pyrimidine</name>
        <dbReference type="ChEBI" id="CHEBI:57841"/>
    </ligand>
</feature>
<keyword evidence="6 10" id="KW-0784">Thiamine biosynthesis</keyword>
<protein>
    <recommendedName>
        <fullName evidence="10">Thiamine-phosphate synthase</fullName>
        <shortName evidence="10">TP synthase</shortName>
        <shortName evidence="10">TPS</shortName>
        <ecNumber evidence="10">2.5.1.3</ecNumber>
    </recommendedName>
    <alternativeName>
        <fullName evidence="10">Thiamine-phosphate pyrophosphorylase</fullName>
        <shortName evidence="10">TMP pyrophosphorylase</shortName>
        <shortName evidence="10">TMP-PPase</shortName>
    </alternativeName>
</protein>
<feature type="binding site" evidence="10">
    <location>
        <position position="74"/>
    </location>
    <ligand>
        <name>4-amino-2-methyl-5-(diphosphooxymethyl)pyrimidine</name>
        <dbReference type="ChEBI" id="CHEBI:57841"/>
    </ligand>
</feature>
<dbReference type="NCBIfam" id="TIGR00693">
    <property type="entry name" value="thiE"/>
    <property type="match status" value="1"/>
</dbReference>
<feature type="domain" description="Thiamine phosphate synthase/TenI" evidence="13">
    <location>
        <begin position="12"/>
        <end position="193"/>
    </location>
</feature>
<dbReference type="GO" id="GO:0009229">
    <property type="term" value="P:thiamine diphosphate biosynthetic process"/>
    <property type="evidence" value="ECO:0007669"/>
    <property type="project" value="UniProtKB-UniRule"/>
</dbReference>
<proteinExistence type="inferred from homology"/>
<comment type="catalytic activity">
    <reaction evidence="9 10 11">
        <text>2-[(2R,5Z)-2-carboxy-4-methylthiazol-5(2H)-ylidene]ethyl phosphate + 4-amino-2-methyl-5-(diphosphooxymethyl)pyrimidine + 2 H(+) = thiamine phosphate + CO2 + diphosphate</text>
        <dbReference type="Rhea" id="RHEA:47844"/>
        <dbReference type="ChEBI" id="CHEBI:15378"/>
        <dbReference type="ChEBI" id="CHEBI:16526"/>
        <dbReference type="ChEBI" id="CHEBI:33019"/>
        <dbReference type="ChEBI" id="CHEBI:37575"/>
        <dbReference type="ChEBI" id="CHEBI:57841"/>
        <dbReference type="ChEBI" id="CHEBI:62899"/>
        <dbReference type="EC" id="2.5.1.3"/>
    </reaction>
</comment>
<comment type="cofactor">
    <cofactor evidence="10">
        <name>Mg(2+)</name>
        <dbReference type="ChEBI" id="CHEBI:18420"/>
    </cofactor>
    <text evidence="10">Binds 1 Mg(2+) ion per subunit.</text>
</comment>
<reference evidence="14" key="1">
    <citation type="journal article" date="2021" name="PeerJ">
        <title>Extensive microbial diversity within the chicken gut microbiome revealed by metagenomics and culture.</title>
        <authorList>
            <person name="Gilroy R."/>
            <person name="Ravi A."/>
            <person name="Getino M."/>
            <person name="Pursley I."/>
            <person name="Horton D.L."/>
            <person name="Alikhan N.F."/>
            <person name="Baker D."/>
            <person name="Gharbi K."/>
            <person name="Hall N."/>
            <person name="Watson M."/>
            <person name="Adriaenssens E.M."/>
            <person name="Foster-Nyarko E."/>
            <person name="Jarju S."/>
            <person name="Secka A."/>
            <person name="Antonio M."/>
            <person name="Oren A."/>
            <person name="Chaudhuri R.R."/>
            <person name="La Ragione R."/>
            <person name="Hildebrand F."/>
            <person name="Pallen M.J."/>
        </authorList>
    </citation>
    <scope>NUCLEOTIDE SEQUENCE</scope>
    <source>
        <strain evidence="14">ChiGjej2B2-19336</strain>
    </source>
</reference>
<evidence type="ECO:0000313" key="14">
    <source>
        <dbReference type="EMBL" id="HJD97216.1"/>
    </source>
</evidence>
<dbReference type="SUPFAM" id="SSF51391">
    <property type="entry name" value="Thiamin phosphate synthase"/>
    <property type="match status" value="1"/>
</dbReference>